<proteinExistence type="predicted"/>
<organism evidence="2 3">
    <name type="scientific">Heliophilum fasciatum</name>
    <dbReference type="NCBI Taxonomy" id="35700"/>
    <lineage>
        <taxon>Bacteria</taxon>
        <taxon>Bacillati</taxon>
        <taxon>Bacillota</taxon>
        <taxon>Clostridia</taxon>
        <taxon>Eubacteriales</taxon>
        <taxon>Heliobacteriaceae</taxon>
        <taxon>Heliophilum</taxon>
    </lineage>
</organism>
<dbReference type="PANTHER" id="PTHR38450">
    <property type="entry name" value="STAGE V SPORULATION PROTEIN AC-RELATED"/>
    <property type="match status" value="1"/>
</dbReference>
<dbReference type="EMBL" id="SLXT01000005">
    <property type="protein sequence ID" value="TCP67205.1"/>
    <property type="molecule type" value="Genomic_DNA"/>
</dbReference>
<dbReference type="PANTHER" id="PTHR38450:SF2">
    <property type="entry name" value="STAGE V SPORULATION PROTEIN AEB"/>
    <property type="match status" value="1"/>
</dbReference>
<dbReference type="Pfam" id="PF03862">
    <property type="entry name" value="SpoVAC_SpoVAEB"/>
    <property type="match status" value="1"/>
</dbReference>
<evidence type="ECO:0000313" key="2">
    <source>
        <dbReference type="EMBL" id="TCP67205.1"/>
    </source>
</evidence>
<dbReference type="OrthoDB" id="9797988at2"/>
<dbReference type="RefSeq" id="WP_131918466.1">
    <property type="nucleotide sequence ID" value="NZ_JAOQNU010000005.1"/>
</dbReference>
<feature type="transmembrane region" description="Helical" evidence="1">
    <location>
        <begin position="6"/>
        <end position="22"/>
    </location>
</feature>
<name>A0A4R2S7J2_9FIRM</name>
<keyword evidence="3" id="KW-1185">Reference proteome</keyword>
<sequence length="121" mass="12177">MEQIGMAFLIGGLICLAVQLVIDLTPVTLTAGHVMVGLVTGGAVLSALGWYEPLVQLAGAGATVPLSGFGHALAQGAMRSVDERGLLGALSGGIEATAVGVATAVIFGYTMAVLFDPKPKR</sequence>
<reference evidence="2 3" key="1">
    <citation type="submission" date="2019-03" db="EMBL/GenBank/DDBJ databases">
        <title>Genomic Encyclopedia of Type Strains, Phase IV (KMG-IV): sequencing the most valuable type-strain genomes for metagenomic binning, comparative biology and taxonomic classification.</title>
        <authorList>
            <person name="Goeker M."/>
        </authorList>
    </citation>
    <scope>NUCLEOTIDE SEQUENCE [LARGE SCALE GENOMIC DNA]</scope>
    <source>
        <strain evidence="2 3">DSM 11170</strain>
    </source>
</reference>
<feature type="transmembrane region" description="Helical" evidence="1">
    <location>
        <begin position="86"/>
        <end position="115"/>
    </location>
</feature>
<evidence type="ECO:0000256" key="1">
    <source>
        <dbReference type="SAM" id="Phobius"/>
    </source>
</evidence>
<feature type="transmembrane region" description="Helical" evidence="1">
    <location>
        <begin position="34"/>
        <end position="51"/>
    </location>
</feature>
<keyword evidence="1" id="KW-1133">Transmembrane helix</keyword>
<accession>A0A4R2S7J2</accession>
<dbReference type="AlphaFoldDB" id="A0A4R2S7J2"/>
<gene>
    <name evidence="2" type="ORF">EDD73_105100</name>
</gene>
<dbReference type="Proteomes" id="UP000294813">
    <property type="component" value="Unassembled WGS sequence"/>
</dbReference>
<evidence type="ECO:0000313" key="3">
    <source>
        <dbReference type="Proteomes" id="UP000294813"/>
    </source>
</evidence>
<comment type="caution">
    <text evidence="2">The sequence shown here is derived from an EMBL/GenBank/DDBJ whole genome shotgun (WGS) entry which is preliminary data.</text>
</comment>
<protein>
    <submittedName>
        <fullName evidence="2">Stage V sporulation protein AE</fullName>
    </submittedName>
</protein>
<keyword evidence="1" id="KW-0472">Membrane</keyword>
<dbReference type="InterPro" id="IPR005562">
    <property type="entry name" value="SpoVA"/>
</dbReference>
<keyword evidence="1" id="KW-0812">Transmembrane</keyword>